<reference evidence="1 2" key="1">
    <citation type="submission" date="2020-08" db="EMBL/GenBank/DDBJ databases">
        <title>Genomic Encyclopedia of Type Strains, Phase IV (KMG-IV): sequencing the most valuable type-strain genomes for metagenomic binning, comparative biology and taxonomic classification.</title>
        <authorList>
            <person name="Goeker M."/>
        </authorList>
    </citation>
    <scope>NUCLEOTIDE SEQUENCE [LARGE SCALE GENOMIC DNA]</scope>
    <source>
        <strain evidence="1 2">DSM 101730</strain>
    </source>
</reference>
<dbReference type="EMBL" id="JACHFM010000003">
    <property type="protein sequence ID" value="MBB5223131.1"/>
    <property type="molecule type" value="Genomic_DNA"/>
</dbReference>
<organism evidence="1 2">
    <name type="scientific">Amaricoccus macauensis</name>
    <dbReference type="NCBI Taxonomy" id="57001"/>
    <lineage>
        <taxon>Bacteria</taxon>
        <taxon>Pseudomonadati</taxon>
        <taxon>Pseudomonadota</taxon>
        <taxon>Alphaproteobacteria</taxon>
        <taxon>Rhodobacterales</taxon>
        <taxon>Paracoccaceae</taxon>
        <taxon>Amaricoccus</taxon>
    </lineage>
</organism>
<sequence length="239" mass="27392">MKPPRRLYKYMDKRHVTRFLNLGEIIFSSNIYFENQYKMMEIKNAFINDPDEGAIRFNQTTPIDTETASEIEKGFLKNHFGYDSETGPRALFSGNTISERTKPFFMACFTKVGPPLGSSVFCQPQSGYPPYDACVKISHVDEFLHELWFGVEKATVFPTENEIDLNRCFDSKLCANHVRYSPINLDWSSGFPYPGPFLKDSSFAVQNEFRAVITPTVAVNCERILVRSPGICRYLTRAM</sequence>
<evidence type="ECO:0000313" key="2">
    <source>
        <dbReference type="Proteomes" id="UP000549457"/>
    </source>
</evidence>
<protein>
    <submittedName>
        <fullName evidence="1">Uncharacterized protein</fullName>
    </submittedName>
</protein>
<accession>A0A840SVE9</accession>
<comment type="caution">
    <text evidence="1">The sequence shown here is derived from an EMBL/GenBank/DDBJ whole genome shotgun (WGS) entry which is preliminary data.</text>
</comment>
<name>A0A840SVE9_9RHOB</name>
<dbReference type="Proteomes" id="UP000549457">
    <property type="component" value="Unassembled WGS sequence"/>
</dbReference>
<proteinExistence type="predicted"/>
<evidence type="ECO:0000313" key="1">
    <source>
        <dbReference type="EMBL" id="MBB5223131.1"/>
    </source>
</evidence>
<gene>
    <name evidence="1" type="ORF">HNP73_003078</name>
</gene>
<keyword evidence="2" id="KW-1185">Reference proteome</keyword>
<dbReference type="RefSeq" id="WP_221288697.1">
    <property type="nucleotide sequence ID" value="NZ_JACHFM010000003.1"/>
</dbReference>
<dbReference type="AlphaFoldDB" id="A0A840SVE9"/>